<gene>
    <name evidence="4" type="ORF">ACFO26_06735</name>
</gene>
<dbReference type="SUPFAM" id="SSF56300">
    <property type="entry name" value="Metallo-dependent phosphatases"/>
    <property type="match status" value="1"/>
</dbReference>
<reference evidence="5" key="1">
    <citation type="journal article" date="2019" name="Int. J. Syst. Evol. Microbiol.">
        <title>The Global Catalogue of Microorganisms (GCM) 10K type strain sequencing project: providing services to taxonomists for standard genome sequencing and annotation.</title>
        <authorList>
            <consortium name="The Broad Institute Genomics Platform"/>
            <consortium name="The Broad Institute Genome Sequencing Center for Infectious Disease"/>
            <person name="Wu L."/>
            <person name="Ma J."/>
        </authorList>
    </citation>
    <scope>NUCLEOTIDE SEQUENCE [LARGE SCALE GENOMIC DNA]</scope>
    <source>
        <strain evidence="5">CCUG 63287</strain>
    </source>
</reference>
<evidence type="ECO:0000256" key="2">
    <source>
        <dbReference type="RuleBase" id="RU362039"/>
    </source>
</evidence>
<keyword evidence="5" id="KW-1185">Reference proteome</keyword>
<accession>A0ABV9JDU8</accession>
<protein>
    <recommendedName>
        <fullName evidence="2">Phosphoesterase</fullName>
        <ecNumber evidence="2">3.1.4.-</ecNumber>
    </recommendedName>
</protein>
<keyword evidence="2" id="KW-0479">Metal-binding</keyword>
<dbReference type="PANTHER" id="PTHR11124">
    <property type="entry name" value="VACUOLAR SORTING PROTEIN VPS29"/>
    <property type="match status" value="1"/>
</dbReference>
<dbReference type="CDD" id="cd00841">
    <property type="entry name" value="MPP_YfcE"/>
    <property type="match status" value="1"/>
</dbReference>
<evidence type="ECO:0000259" key="3">
    <source>
        <dbReference type="Pfam" id="PF12850"/>
    </source>
</evidence>
<proteinExistence type="inferred from homology"/>
<dbReference type="NCBIfam" id="TIGR00040">
    <property type="entry name" value="yfcE"/>
    <property type="match status" value="1"/>
</dbReference>
<dbReference type="EMBL" id="JBHSGD010000005">
    <property type="protein sequence ID" value="MFC4652602.1"/>
    <property type="molecule type" value="Genomic_DNA"/>
</dbReference>
<dbReference type="InterPro" id="IPR000979">
    <property type="entry name" value="Phosphodiesterase_MJ0936/Vps29"/>
</dbReference>
<dbReference type="Pfam" id="PF12850">
    <property type="entry name" value="Metallophos_2"/>
    <property type="match status" value="1"/>
</dbReference>
<comment type="similarity">
    <text evidence="1 2">Belongs to the metallophosphoesterase superfamily. YfcE family.</text>
</comment>
<feature type="domain" description="Calcineurin-like phosphoesterase" evidence="3">
    <location>
        <begin position="2"/>
        <end position="144"/>
    </location>
</feature>
<evidence type="ECO:0000313" key="5">
    <source>
        <dbReference type="Proteomes" id="UP001595987"/>
    </source>
</evidence>
<sequence length="167" mass="19018">MFVVLSDSHGERAVIEDIKKHYEKTASAIFHCGDSELPSDDEIWEGITVVAGNCDYDPGYQEFQLQEVEGKKVLLAHGHLFYVGLGLERYSYFAEEKNADIALFGHIHQPVAQKINDILYLNPGSVAQPRGKYDIKMYAVIEIKGNHYTISYRNLKHEKIADLQFEL</sequence>
<comment type="cofactor">
    <cofactor evidence="2">
        <name>a divalent metal cation</name>
        <dbReference type="ChEBI" id="CHEBI:60240"/>
    </cofactor>
</comment>
<name>A0ABV9JDU8_9LACT</name>
<organism evidence="4 5">
    <name type="scientific">Lactococcus nasutitermitis</name>
    <dbReference type="NCBI Taxonomy" id="1652957"/>
    <lineage>
        <taxon>Bacteria</taxon>
        <taxon>Bacillati</taxon>
        <taxon>Bacillota</taxon>
        <taxon>Bacilli</taxon>
        <taxon>Lactobacillales</taxon>
        <taxon>Streptococcaceae</taxon>
        <taxon>Lactococcus</taxon>
    </lineage>
</organism>
<dbReference type="RefSeq" id="WP_213535931.1">
    <property type="nucleotide sequence ID" value="NZ_BOVQ01000005.1"/>
</dbReference>
<dbReference type="InterPro" id="IPR029052">
    <property type="entry name" value="Metallo-depent_PP-like"/>
</dbReference>
<comment type="caution">
    <text evidence="4">The sequence shown here is derived from an EMBL/GenBank/DDBJ whole genome shotgun (WGS) entry which is preliminary data.</text>
</comment>
<dbReference type="EC" id="3.1.4.-" evidence="2"/>
<dbReference type="Gene3D" id="3.60.21.10">
    <property type="match status" value="1"/>
</dbReference>
<dbReference type="InterPro" id="IPR024654">
    <property type="entry name" value="Calcineurin-like_PHP_lpxH"/>
</dbReference>
<evidence type="ECO:0000256" key="1">
    <source>
        <dbReference type="ARBA" id="ARBA00008950"/>
    </source>
</evidence>
<evidence type="ECO:0000313" key="4">
    <source>
        <dbReference type="EMBL" id="MFC4652602.1"/>
    </source>
</evidence>
<dbReference type="Proteomes" id="UP001595987">
    <property type="component" value="Unassembled WGS sequence"/>
</dbReference>
<dbReference type="InterPro" id="IPR041802">
    <property type="entry name" value="MPP_YfcE"/>
</dbReference>